<feature type="compositionally biased region" description="Basic residues" evidence="6">
    <location>
        <begin position="44"/>
        <end position="59"/>
    </location>
</feature>
<dbReference type="SMART" id="SM00220">
    <property type="entry name" value="S_TKc"/>
    <property type="match status" value="1"/>
</dbReference>
<organism evidence="8 9">
    <name type="scientific">Entamoeba invadens IP1</name>
    <dbReference type="NCBI Taxonomy" id="370355"/>
    <lineage>
        <taxon>Eukaryota</taxon>
        <taxon>Amoebozoa</taxon>
        <taxon>Evosea</taxon>
        <taxon>Archamoebae</taxon>
        <taxon>Mastigamoebida</taxon>
        <taxon>Entamoebidae</taxon>
        <taxon>Entamoeba</taxon>
    </lineage>
</organism>
<dbReference type="Gene3D" id="1.10.510.10">
    <property type="entry name" value="Transferase(Phosphotransferase) domain 1"/>
    <property type="match status" value="1"/>
</dbReference>
<feature type="compositionally biased region" description="Low complexity" evidence="6">
    <location>
        <begin position="1147"/>
        <end position="1157"/>
    </location>
</feature>
<dbReference type="PROSITE" id="PS50011">
    <property type="entry name" value="PROTEIN_KINASE_DOM"/>
    <property type="match status" value="1"/>
</dbReference>
<evidence type="ECO:0000259" key="7">
    <source>
        <dbReference type="PROSITE" id="PS50011"/>
    </source>
</evidence>
<dbReference type="OrthoDB" id="8693905at2759"/>
<feature type="compositionally biased region" description="Basic and acidic residues" evidence="6">
    <location>
        <begin position="67"/>
        <end position="92"/>
    </location>
</feature>
<accession>L7FKZ6</accession>
<dbReference type="InterPro" id="IPR017441">
    <property type="entry name" value="Protein_kinase_ATP_BS"/>
</dbReference>
<dbReference type="InterPro" id="IPR050538">
    <property type="entry name" value="MAP_kinase_kinase_kinase"/>
</dbReference>
<feature type="domain" description="Protein kinase" evidence="7">
    <location>
        <begin position="199"/>
        <end position="449"/>
    </location>
</feature>
<dbReference type="GO" id="GO:0004709">
    <property type="term" value="F:MAP kinase kinase kinase activity"/>
    <property type="evidence" value="ECO:0007669"/>
    <property type="project" value="UniProtKB-EC"/>
</dbReference>
<keyword evidence="8" id="KW-0131">Cell cycle</keyword>
<dbReference type="AlphaFoldDB" id="L7FKZ6"/>
<dbReference type="SUPFAM" id="SSF48371">
    <property type="entry name" value="ARM repeat"/>
    <property type="match status" value="1"/>
</dbReference>
<keyword evidence="1 8" id="KW-0808">Transferase</keyword>
<keyword evidence="2 5" id="KW-0547">Nucleotide-binding</keyword>
<dbReference type="SUPFAM" id="SSF56112">
    <property type="entry name" value="Protein kinase-like (PK-like)"/>
    <property type="match status" value="1"/>
</dbReference>
<keyword evidence="4 5" id="KW-0067">ATP-binding</keyword>
<dbReference type="PROSITE" id="PS00108">
    <property type="entry name" value="PROTEIN_KINASE_ST"/>
    <property type="match status" value="1"/>
</dbReference>
<evidence type="ECO:0000256" key="6">
    <source>
        <dbReference type="SAM" id="MobiDB-lite"/>
    </source>
</evidence>
<dbReference type="Pfam" id="PF00069">
    <property type="entry name" value="Pkinase"/>
    <property type="match status" value="1"/>
</dbReference>
<dbReference type="Proteomes" id="UP000014680">
    <property type="component" value="Unassembled WGS sequence"/>
</dbReference>
<feature type="compositionally biased region" description="Polar residues" evidence="6">
    <location>
        <begin position="137"/>
        <end position="146"/>
    </location>
</feature>
<dbReference type="CDD" id="cd06627">
    <property type="entry name" value="STKc_Cdc7_like"/>
    <property type="match status" value="1"/>
</dbReference>
<dbReference type="GO" id="GO:0005524">
    <property type="term" value="F:ATP binding"/>
    <property type="evidence" value="ECO:0007669"/>
    <property type="project" value="UniProtKB-UniRule"/>
</dbReference>
<keyword evidence="8" id="KW-0132">Cell division</keyword>
<feature type="compositionally biased region" description="Basic and acidic residues" evidence="6">
    <location>
        <begin position="1125"/>
        <end position="1142"/>
    </location>
</feature>
<dbReference type="InterPro" id="IPR011009">
    <property type="entry name" value="Kinase-like_dom_sf"/>
</dbReference>
<feature type="compositionally biased region" description="Basic and acidic residues" evidence="6">
    <location>
        <begin position="33"/>
        <end position="43"/>
    </location>
</feature>
<name>L7FKZ6_ENTIV</name>
<evidence type="ECO:0000256" key="1">
    <source>
        <dbReference type="ARBA" id="ARBA00022679"/>
    </source>
</evidence>
<protein>
    <submittedName>
        <fullName evidence="8">Cell division control protein 15, CDC15, putative</fullName>
        <ecNumber evidence="8">2.7.11.25</ecNumber>
    </submittedName>
</protein>
<dbReference type="GO" id="GO:0051301">
    <property type="term" value="P:cell division"/>
    <property type="evidence" value="ECO:0007669"/>
    <property type="project" value="UniProtKB-KW"/>
</dbReference>
<dbReference type="InterPro" id="IPR008271">
    <property type="entry name" value="Ser/Thr_kinase_AS"/>
</dbReference>
<proteinExistence type="predicted"/>
<dbReference type="PANTHER" id="PTHR48016">
    <property type="entry name" value="MAP KINASE KINASE KINASE SSK2-RELATED-RELATED"/>
    <property type="match status" value="1"/>
</dbReference>
<evidence type="ECO:0000256" key="4">
    <source>
        <dbReference type="ARBA" id="ARBA00022840"/>
    </source>
</evidence>
<evidence type="ECO:0000313" key="8">
    <source>
        <dbReference type="EMBL" id="ELP86370.1"/>
    </source>
</evidence>
<sequence>MSEKVEGKEEEKKDEYTFDGIETVATMEYDEVYDNKPVAERKKLPARKHKKGKKKKKAKITGEEGTTDEHLDVAKEKTNETKTSKVEEKSESSNKSLKPSQLLQKTESAERLENTQKPEKGEKEGRKSEGSCVGQEGKQQSPQHTNVVKDKNAFKVREEMKKKENAKLRTEIETHKDVGENPMTSKKLTAVTDNEKLIFNIANSIGCGAYGEVFVGMNADSGEFVAIKQMKITRKSVMNEVMEEIRLLKKLKHKHIVRYITSTESYGSLYIVMEYMESGSLLNIIKKFNKLNEALSAKYVYQILDGLSFIHEQGIVHRDIKAANILVAKDGSVKIADFGVSVQTDNTRNGNEDVVGTPNWMSPEIIMLQGTTVKADIWALGCTVLELITGNPPYYDLPPAAALHKIVSDEIPPIPNEISYLLRDFLLQCFQKNPLARASSTSLQSHKWFVENGLIVEKKKRPGMVRMNSQMNMDGAESPRKNAIKRIKAENVSGEKDEWGESFDMGVTWSPVVEKKKELIRSGSTVGLDEIDVMKNTKDEQQVAFIKMMDDATKLIHYGGKENIQKLMGVMVKLCEMCADLSFKNIASCVYTVGVFPPLSVVEREEFNYNLPLKLTAFQVINKIIEKEGNIRKNIVMCGCATLIEFSKNHVKYNDPYLNEIVKFVYNMLVGEDAREFFSAGGLSLVSVLLGMKYDERQKGNIKKVLEGLVKFIERQNDVVMKIGFCSRNVISLLLIKDKVIEGLLQMSIQSFIAKNYGICGICTKVINQMLEFVVRNGTQVKYEFCQRIVSSKILETITQNMHMAVLDEGKDKQEYTQEEALFQICKTCKNVMVDSDKDCLPKLLESKIVLFLFKVLFRCDSVYSSSKKQEKLEEFMKKGIYNPLQCLKIVCVSCDFGVRVCQELCSMPSTFTLLCDLCEAAKSFEKIENDVLDLIFVISKNLVKQQGNTDLINSDAMAFILSKLSKKGLRPGVFAAISGMYLSNTKWGMKTLSDIKNIVYLTMMLNQTDYSNGECASELNEFSKLLNETPELVTVLTKTQFIYGVVVLMAQIDFELMETKMNFAKLVKLLILNCKNKDNIMMKQDTINILKESFRDSQSEKKDLLSDTIADCLELLLIRQNDGEEKGKGRKTLRDTSKEKTPPPSKTSKTPKIKPSVFSFSFGKK</sequence>
<evidence type="ECO:0000256" key="5">
    <source>
        <dbReference type="PROSITE-ProRule" id="PRU10141"/>
    </source>
</evidence>
<evidence type="ECO:0000256" key="2">
    <source>
        <dbReference type="ARBA" id="ARBA00022741"/>
    </source>
</evidence>
<keyword evidence="3" id="KW-0418">Kinase</keyword>
<feature type="region of interest" description="Disordered" evidence="6">
    <location>
        <begin position="29"/>
        <end position="153"/>
    </location>
</feature>
<dbReference type="InterPro" id="IPR016024">
    <property type="entry name" value="ARM-type_fold"/>
</dbReference>
<dbReference type="VEuPathDB" id="AmoebaDB:EIN_296900"/>
<dbReference type="EMBL" id="KB206986">
    <property type="protein sequence ID" value="ELP86370.1"/>
    <property type="molecule type" value="Genomic_DNA"/>
</dbReference>
<evidence type="ECO:0000313" key="9">
    <source>
        <dbReference type="Proteomes" id="UP000014680"/>
    </source>
</evidence>
<feature type="compositionally biased region" description="Polar residues" evidence="6">
    <location>
        <begin position="97"/>
        <end position="106"/>
    </location>
</feature>
<dbReference type="GeneID" id="14885350"/>
<feature type="compositionally biased region" description="Basic and acidic residues" evidence="6">
    <location>
        <begin position="107"/>
        <end position="129"/>
    </location>
</feature>
<dbReference type="InterPro" id="IPR000719">
    <property type="entry name" value="Prot_kinase_dom"/>
</dbReference>
<dbReference type="KEGG" id="eiv:EIN_296900"/>
<dbReference type="RefSeq" id="XP_004185716.1">
    <property type="nucleotide sequence ID" value="XM_004185668.1"/>
</dbReference>
<dbReference type="OMA" id="NGECASE"/>
<dbReference type="EC" id="2.7.11.25" evidence="8"/>
<dbReference type="FunFam" id="1.10.510.10:FF:001090">
    <property type="entry name" value="Serine threonine protein kinase putative"/>
    <property type="match status" value="1"/>
</dbReference>
<reference evidence="8 9" key="1">
    <citation type="submission" date="2012-10" db="EMBL/GenBank/DDBJ databases">
        <authorList>
            <person name="Zafar N."/>
            <person name="Inman J."/>
            <person name="Hall N."/>
            <person name="Lorenzi H."/>
            <person name="Caler E."/>
        </authorList>
    </citation>
    <scope>NUCLEOTIDE SEQUENCE [LARGE SCALE GENOMIC DNA]</scope>
    <source>
        <strain evidence="8 9">IP1</strain>
    </source>
</reference>
<gene>
    <name evidence="8" type="ORF">EIN_296900</name>
</gene>
<dbReference type="PANTHER" id="PTHR48016:SF56">
    <property type="entry name" value="MAPKK KINASE"/>
    <property type="match status" value="1"/>
</dbReference>
<evidence type="ECO:0000256" key="3">
    <source>
        <dbReference type="ARBA" id="ARBA00022777"/>
    </source>
</evidence>
<keyword evidence="9" id="KW-1185">Reference proteome</keyword>
<feature type="binding site" evidence="5">
    <location>
        <position position="228"/>
    </location>
    <ligand>
        <name>ATP</name>
        <dbReference type="ChEBI" id="CHEBI:30616"/>
    </ligand>
</feature>
<feature type="region of interest" description="Disordered" evidence="6">
    <location>
        <begin position="1125"/>
        <end position="1166"/>
    </location>
</feature>
<dbReference type="PROSITE" id="PS00107">
    <property type="entry name" value="PROTEIN_KINASE_ATP"/>
    <property type="match status" value="1"/>
</dbReference>